<dbReference type="RefSeq" id="WP_163805437.1">
    <property type="nucleotide sequence ID" value="NZ_AP022620.1"/>
</dbReference>
<keyword evidence="3" id="KW-1185">Reference proteome</keyword>
<protein>
    <submittedName>
        <fullName evidence="2">Uncharacterized protein</fullName>
    </submittedName>
</protein>
<sequence>MWIALYLVPAIGVAIATWCVSTRFDSFDPPNEVVRAIAAGIAGALWPLVLVGLGQLQAIRFTAHRFRTAGKAPQWSDLPAELHTHP</sequence>
<dbReference type="EMBL" id="AP022620">
    <property type="protein sequence ID" value="BBZ78248.1"/>
    <property type="molecule type" value="Genomic_DNA"/>
</dbReference>
<dbReference type="Proteomes" id="UP000467249">
    <property type="component" value="Chromosome"/>
</dbReference>
<proteinExistence type="predicted"/>
<dbReference type="AlphaFoldDB" id="A0A6N4WCJ6"/>
<dbReference type="KEGG" id="many:MANY_35850"/>
<name>A0A6N4WCJ6_9MYCO</name>
<evidence type="ECO:0000313" key="3">
    <source>
        <dbReference type="Proteomes" id="UP000467249"/>
    </source>
</evidence>
<evidence type="ECO:0000256" key="1">
    <source>
        <dbReference type="SAM" id="Phobius"/>
    </source>
</evidence>
<feature type="transmembrane region" description="Helical" evidence="1">
    <location>
        <begin position="35"/>
        <end position="56"/>
    </location>
</feature>
<keyword evidence="1" id="KW-0472">Membrane</keyword>
<keyword evidence="1" id="KW-1133">Transmembrane helix</keyword>
<keyword evidence="1" id="KW-0812">Transmembrane</keyword>
<accession>A0A6N4WCJ6</accession>
<organism evidence="2 3">
    <name type="scientific">Mycolicibacterium anyangense</name>
    <dbReference type="NCBI Taxonomy" id="1431246"/>
    <lineage>
        <taxon>Bacteria</taxon>
        <taxon>Bacillati</taxon>
        <taxon>Actinomycetota</taxon>
        <taxon>Actinomycetes</taxon>
        <taxon>Mycobacteriales</taxon>
        <taxon>Mycobacteriaceae</taxon>
        <taxon>Mycolicibacterium</taxon>
    </lineage>
</organism>
<evidence type="ECO:0000313" key="2">
    <source>
        <dbReference type="EMBL" id="BBZ78248.1"/>
    </source>
</evidence>
<reference evidence="2 3" key="1">
    <citation type="journal article" date="2019" name="Emerg. Microbes Infect.">
        <title>Comprehensive subspecies identification of 175 nontuberculous mycobacteria species based on 7547 genomic profiles.</title>
        <authorList>
            <person name="Matsumoto Y."/>
            <person name="Kinjo T."/>
            <person name="Motooka D."/>
            <person name="Nabeya D."/>
            <person name="Jung N."/>
            <person name="Uechi K."/>
            <person name="Horii T."/>
            <person name="Iida T."/>
            <person name="Fujita J."/>
            <person name="Nakamura S."/>
        </authorList>
    </citation>
    <scope>NUCLEOTIDE SEQUENCE [LARGE SCALE GENOMIC DNA]</scope>
    <source>
        <strain evidence="2 3">JCM 30275</strain>
    </source>
</reference>
<gene>
    <name evidence="2" type="ORF">MANY_35850</name>
</gene>